<dbReference type="SUPFAM" id="SSF51206">
    <property type="entry name" value="cAMP-binding domain-like"/>
    <property type="match status" value="1"/>
</dbReference>
<sequence length="573" mass="59972">MERPRTPTPDPVGDPTSAFPEIGTGQQELIAAAMPRLTVAELSAAARYGCLEQVQAGDVLFDIGDPSGDLLVCETATLEALRTPADEFPAQTFMRYGPGQFAGELNHLTGQRRALAVWVATAGTVYRLSADGFRRLMAQEVELSDVFLRAFLARRRLLRYGGGQPLHLVGDPASATGMALRTYLARQGLPFQWHTAPAEDPHTATLTADDLPAAVLGRTVLRQVTPALLGDHLNLTYGEPDEELVDLAVVGAGPGGLAAAVYGASEGLRTVLLDAVATGGQAATSARIENYLGFPFGVSGADLAARAAVQALKFGVRIASPCRVSGLDSGAGEHVLSLADGTRIRSRCVIVATGAEYRALPLAGWRELTGRGIYYAATDLEAQAVQGRPVVVVGGANSAGQAALHLARYASSVDLVVRGGELGARMSAYLVDRVEADPRITVRLRTEVAELHGTHDLEAVTLATAGVVAAQPLPCKGLFCFIGARPATSWLPETARDAAGFLLTDRQLTADADGGAWTGAERAPLPYETSLPGVFAVGDVRADSMKRVAAAVGEGASAVRSVHQYLALTPARA</sequence>
<evidence type="ECO:0000259" key="5">
    <source>
        <dbReference type="PROSITE" id="PS50042"/>
    </source>
</evidence>
<dbReference type="CDD" id="cd00038">
    <property type="entry name" value="CAP_ED"/>
    <property type="match status" value="1"/>
</dbReference>
<dbReference type="Gene3D" id="3.50.50.60">
    <property type="entry name" value="FAD/NAD(P)-binding domain"/>
    <property type="match status" value="2"/>
</dbReference>
<dbReference type="SMART" id="SM00100">
    <property type="entry name" value="cNMP"/>
    <property type="match status" value="1"/>
</dbReference>
<feature type="domain" description="Cyclic nucleotide-binding" evidence="5">
    <location>
        <begin position="48"/>
        <end position="154"/>
    </location>
</feature>
<dbReference type="PANTHER" id="PTHR48105">
    <property type="entry name" value="THIOREDOXIN REDUCTASE 1-RELATED-RELATED"/>
    <property type="match status" value="1"/>
</dbReference>
<dbReference type="Gene3D" id="2.60.120.10">
    <property type="entry name" value="Jelly Rolls"/>
    <property type="match status" value="1"/>
</dbReference>
<dbReference type="Pfam" id="PF00027">
    <property type="entry name" value="cNMP_binding"/>
    <property type="match status" value="1"/>
</dbReference>
<keyword evidence="7" id="KW-1185">Reference proteome</keyword>
<comment type="caution">
    <text evidence="6">The sequence shown here is derived from an EMBL/GenBank/DDBJ whole genome shotgun (WGS) entry which is preliminary data.</text>
</comment>
<feature type="compositionally biased region" description="Pro residues" evidence="4">
    <location>
        <begin position="1"/>
        <end position="12"/>
    </location>
</feature>
<gene>
    <name evidence="6" type="ORF">ACFP3V_29140</name>
</gene>
<evidence type="ECO:0000256" key="2">
    <source>
        <dbReference type="ARBA" id="ARBA00023002"/>
    </source>
</evidence>
<reference evidence="7" key="1">
    <citation type="journal article" date="2019" name="Int. J. Syst. Evol. Microbiol.">
        <title>The Global Catalogue of Microorganisms (GCM) 10K type strain sequencing project: providing services to taxonomists for standard genome sequencing and annotation.</title>
        <authorList>
            <consortium name="The Broad Institute Genomics Platform"/>
            <consortium name="The Broad Institute Genome Sequencing Center for Infectious Disease"/>
            <person name="Wu L."/>
            <person name="Ma J."/>
        </authorList>
    </citation>
    <scope>NUCLEOTIDE SEQUENCE [LARGE SCALE GENOMIC DNA]</scope>
    <source>
        <strain evidence="7">JCM 4816</strain>
    </source>
</reference>
<keyword evidence="1" id="KW-0285">Flavoprotein</keyword>
<dbReference type="InterPro" id="IPR036188">
    <property type="entry name" value="FAD/NAD-bd_sf"/>
</dbReference>
<evidence type="ECO:0000256" key="1">
    <source>
        <dbReference type="ARBA" id="ARBA00022630"/>
    </source>
</evidence>
<dbReference type="PROSITE" id="PS50042">
    <property type="entry name" value="CNMP_BINDING_3"/>
    <property type="match status" value="1"/>
</dbReference>
<evidence type="ECO:0000313" key="6">
    <source>
        <dbReference type="EMBL" id="MFC5911258.1"/>
    </source>
</evidence>
<evidence type="ECO:0000256" key="3">
    <source>
        <dbReference type="ARBA" id="ARBA00048132"/>
    </source>
</evidence>
<dbReference type="SUPFAM" id="SSF51905">
    <property type="entry name" value="FAD/NAD(P)-binding domain"/>
    <property type="match status" value="1"/>
</dbReference>
<organism evidence="6 7">
    <name type="scientific">Streptacidiphilus monticola</name>
    <dbReference type="NCBI Taxonomy" id="2161674"/>
    <lineage>
        <taxon>Bacteria</taxon>
        <taxon>Bacillati</taxon>
        <taxon>Actinomycetota</taxon>
        <taxon>Actinomycetes</taxon>
        <taxon>Kitasatosporales</taxon>
        <taxon>Streptomycetaceae</taxon>
        <taxon>Streptacidiphilus</taxon>
    </lineage>
</organism>
<dbReference type="InterPro" id="IPR023753">
    <property type="entry name" value="FAD/NAD-binding_dom"/>
</dbReference>
<dbReference type="InterPro" id="IPR000595">
    <property type="entry name" value="cNMP-bd_dom"/>
</dbReference>
<keyword evidence="2" id="KW-0560">Oxidoreductase</keyword>
<dbReference type="InterPro" id="IPR018490">
    <property type="entry name" value="cNMP-bd_dom_sf"/>
</dbReference>
<accession>A0ABW1GB51</accession>
<protein>
    <submittedName>
        <fullName evidence="6">FAD-dependent oxidoreductase</fullName>
    </submittedName>
</protein>
<name>A0ABW1GB51_9ACTN</name>
<dbReference type="EMBL" id="JBHSQJ010000152">
    <property type="protein sequence ID" value="MFC5911258.1"/>
    <property type="molecule type" value="Genomic_DNA"/>
</dbReference>
<dbReference type="InterPro" id="IPR050097">
    <property type="entry name" value="Ferredoxin-NADP_redctase_2"/>
</dbReference>
<comment type="catalytic activity">
    <reaction evidence="3">
        <text>[thioredoxin]-dithiol + NADP(+) = [thioredoxin]-disulfide + NADPH + H(+)</text>
        <dbReference type="Rhea" id="RHEA:20345"/>
        <dbReference type="Rhea" id="RHEA-COMP:10698"/>
        <dbReference type="Rhea" id="RHEA-COMP:10700"/>
        <dbReference type="ChEBI" id="CHEBI:15378"/>
        <dbReference type="ChEBI" id="CHEBI:29950"/>
        <dbReference type="ChEBI" id="CHEBI:50058"/>
        <dbReference type="ChEBI" id="CHEBI:57783"/>
        <dbReference type="ChEBI" id="CHEBI:58349"/>
        <dbReference type="EC" id="1.8.1.9"/>
    </reaction>
</comment>
<feature type="region of interest" description="Disordered" evidence="4">
    <location>
        <begin position="1"/>
        <end position="21"/>
    </location>
</feature>
<dbReference type="InterPro" id="IPR014710">
    <property type="entry name" value="RmlC-like_jellyroll"/>
</dbReference>
<dbReference type="PRINTS" id="PR00368">
    <property type="entry name" value="FADPNR"/>
</dbReference>
<dbReference type="PRINTS" id="PR00469">
    <property type="entry name" value="PNDRDTASEII"/>
</dbReference>
<proteinExistence type="predicted"/>
<dbReference type="Pfam" id="PF07992">
    <property type="entry name" value="Pyr_redox_2"/>
    <property type="match status" value="1"/>
</dbReference>
<evidence type="ECO:0000256" key="4">
    <source>
        <dbReference type="SAM" id="MobiDB-lite"/>
    </source>
</evidence>
<dbReference type="Proteomes" id="UP001596174">
    <property type="component" value="Unassembled WGS sequence"/>
</dbReference>
<evidence type="ECO:0000313" key="7">
    <source>
        <dbReference type="Proteomes" id="UP001596174"/>
    </source>
</evidence>
<dbReference type="RefSeq" id="WP_380589898.1">
    <property type="nucleotide sequence ID" value="NZ_JBHSQJ010000152.1"/>
</dbReference>